<name>A0AAV5UCE0_9BILA</name>
<protein>
    <submittedName>
        <fullName evidence="1">Uncharacterized protein</fullName>
    </submittedName>
</protein>
<reference evidence="1" key="1">
    <citation type="submission" date="2023-10" db="EMBL/GenBank/DDBJ databases">
        <title>Genome assembly of Pristionchus species.</title>
        <authorList>
            <person name="Yoshida K."/>
            <person name="Sommer R.J."/>
        </authorList>
    </citation>
    <scope>NUCLEOTIDE SEQUENCE</scope>
    <source>
        <strain evidence="1">RS0144</strain>
    </source>
</reference>
<accession>A0AAV5UCE0</accession>
<dbReference type="AlphaFoldDB" id="A0AAV5UCE0"/>
<feature type="non-terminal residue" evidence="1">
    <location>
        <position position="1"/>
    </location>
</feature>
<evidence type="ECO:0000313" key="1">
    <source>
        <dbReference type="EMBL" id="GMT03825.1"/>
    </source>
</evidence>
<dbReference type="EMBL" id="BTSX01000006">
    <property type="protein sequence ID" value="GMT03825.1"/>
    <property type="molecule type" value="Genomic_DNA"/>
</dbReference>
<comment type="caution">
    <text evidence="1">The sequence shown here is derived from an EMBL/GenBank/DDBJ whole genome shotgun (WGS) entry which is preliminary data.</text>
</comment>
<dbReference type="Proteomes" id="UP001432027">
    <property type="component" value="Unassembled WGS sequence"/>
</dbReference>
<keyword evidence="2" id="KW-1185">Reference proteome</keyword>
<sequence length="223" mass="24013">FLMATVFVSESAPLVADDAQKLEVLFINDFTLNFVADDEKSLQKAAKCPGNAYPTAAQQFDFTSAVVDAIDASIDLTLQYDFYNGGHGNHLSHVRFTREDFATAASHVFKNFCFEGPTASDLPIYVQNVLPFAQNVEVLVLFTAAPAAELAAALPIDDSDAAFKAVIVVGLNGTDAAAFYPDTSIIIPDFSKPETIACMINVAYSNIQQRKPAESPTKTCTKA</sequence>
<proteinExistence type="predicted"/>
<organism evidence="1 2">
    <name type="scientific">Pristionchus entomophagus</name>
    <dbReference type="NCBI Taxonomy" id="358040"/>
    <lineage>
        <taxon>Eukaryota</taxon>
        <taxon>Metazoa</taxon>
        <taxon>Ecdysozoa</taxon>
        <taxon>Nematoda</taxon>
        <taxon>Chromadorea</taxon>
        <taxon>Rhabditida</taxon>
        <taxon>Rhabditina</taxon>
        <taxon>Diplogasteromorpha</taxon>
        <taxon>Diplogasteroidea</taxon>
        <taxon>Neodiplogasteridae</taxon>
        <taxon>Pristionchus</taxon>
    </lineage>
</organism>
<gene>
    <name evidence="1" type="ORF">PENTCL1PPCAC_25999</name>
</gene>
<evidence type="ECO:0000313" key="2">
    <source>
        <dbReference type="Proteomes" id="UP001432027"/>
    </source>
</evidence>